<proteinExistence type="predicted"/>
<evidence type="ECO:0000313" key="1">
    <source>
        <dbReference type="EMBL" id="JAH52029.1"/>
    </source>
</evidence>
<sequence length="24" mass="2625">MAGVPQPMSLSHSLITCHDLLRAF</sequence>
<reference evidence="1" key="1">
    <citation type="submission" date="2014-11" db="EMBL/GenBank/DDBJ databases">
        <authorList>
            <person name="Amaro Gonzalez C."/>
        </authorList>
    </citation>
    <scope>NUCLEOTIDE SEQUENCE</scope>
</reference>
<reference evidence="1" key="2">
    <citation type="journal article" date="2015" name="Fish Shellfish Immunol.">
        <title>Early steps in the European eel (Anguilla anguilla)-Vibrio vulnificus interaction in the gills: Role of the RtxA13 toxin.</title>
        <authorList>
            <person name="Callol A."/>
            <person name="Pajuelo D."/>
            <person name="Ebbesson L."/>
            <person name="Teles M."/>
            <person name="MacKenzie S."/>
            <person name="Amaro C."/>
        </authorList>
    </citation>
    <scope>NUCLEOTIDE SEQUENCE</scope>
</reference>
<accession>A0A0E9TEB5</accession>
<name>A0A0E9TEB5_ANGAN</name>
<dbReference type="AlphaFoldDB" id="A0A0E9TEB5"/>
<organism evidence="1">
    <name type="scientific">Anguilla anguilla</name>
    <name type="common">European freshwater eel</name>
    <name type="synonym">Muraena anguilla</name>
    <dbReference type="NCBI Taxonomy" id="7936"/>
    <lineage>
        <taxon>Eukaryota</taxon>
        <taxon>Metazoa</taxon>
        <taxon>Chordata</taxon>
        <taxon>Craniata</taxon>
        <taxon>Vertebrata</taxon>
        <taxon>Euteleostomi</taxon>
        <taxon>Actinopterygii</taxon>
        <taxon>Neopterygii</taxon>
        <taxon>Teleostei</taxon>
        <taxon>Anguilliformes</taxon>
        <taxon>Anguillidae</taxon>
        <taxon>Anguilla</taxon>
    </lineage>
</organism>
<dbReference type="EMBL" id="GBXM01056548">
    <property type="protein sequence ID" value="JAH52029.1"/>
    <property type="molecule type" value="Transcribed_RNA"/>
</dbReference>
<protein>
    <submittedName>
        <fullName evidence="1">Uncharacterized protein</fullName>
    </submittedName>
</protein>